<dbReference type="SUPFAM" id="SSF103473">
    <property type="entry name" value="MFS general substrate transporter"/>
    <property type="match status" value="1"/>
</dbReference>
<feature type="transmembrane region" description="Helical" evidence="2">
    <location>
        <begin position="276"/>
        <end position="294"/>
    </location>
</feature>
<organism evidence="3 4">
    <name type="scientific">Qipengyuania qiaonensis</name>
    <dbReference type="NCBI Taxonomy" id="2867240"/>
    <lineage>
        <taxon>Bacteria</taxon>
        <taxon>Pseudomonadati</taxon>
        <taxon>Pseudomonadota</taxon>
        <taxon>Alphaproteobacteria</taxon>
        <taxon>Sphingomonadales</taxon>
        <taxon>Erythrobacteraceae</taxon>
        <taxon>Qipengyuania</taxon>
    </lineage>
</organism>
<comment type="similarity">
    <text evidence="1">Belongs to the sodium:galactoside symporter (TC 2.A.2) family.</text>
</comment>
<gene>
    <name evidence="3" type="ORF">K3174_11485</name>
</gene>
<feature type="transmembrane region" description="Helical" evidence="2">
    <location>
        <begin position="306"/>
        <end position="325"/>
    </location>
</feature>
<dbReference type="Gene3D" id="1.20.1250.20">
    <property type="entry name" value="MFS general substrate transporter like domains"/>
    <property type="match status" value="1"/>
</dbReference>
<evidence type="ECO:0000313" key="4">
    <source>
        <dbReference type="Proteomes" id="UP000755104"/>
    </source>
</evidence>
<sequence>MKQMNMDDDLSAPRQLLYSTGNFGKNILASSIEVLLLFVLTEMLDIEPAIAGLLILSTLIVDALLDPVVGVASDRTYGRFGRYGPYILSGAPLCAITFAAIFALPASDWANLFTIGAALFGFRIAYSLIDLPHNALIMIVAPGGAMRSRIVIFRFFFSTLATLAVALLLRPITESGAASGIIAKTGLAIAVLSCFVMIVSYGSVARIDRSRHQSSAGKQAEARNNAGHFAAVGRSRHFWAIIGIGILTTLSLPLFPKSLLYVATEVIGDITRAPDLLTAMVVGQFVGILVWLLPSSRFGSSTLLQASYAVAGAGFCTCYIMLKISTEWLEVGAFLIGLGAAGAYSLIWALIADVAETIARTVGAQAQGAIFAFCILSQKAAIGVGSLLLGLSLDLGGYGEPNGSAATAILLCAWALPLLLLIANFWLCRTVRRATSDAG</sequence>
<keyword evidence="2" id="KW-1133">Transmembrane helix</keyword>
<dbReference type="InterPro" id="IPR039672">
    <property type="entry name" value="MFS_2"/>
</dbReference>
<dbReference type="PANTHER" id="PTHR11328">
    <property type="entry name" value="MAJOR FACILITATOR SUPERFAMILY DOMAIN-CONTAINING PROTEIN"/>
    <property type="match status" value="1"/>
</dbReference>
<evidence type="ECO:0000256" key="1">
    <source>
        <dbReference type="ARBA" id="ARBA00009617"/>
    </source>
</evidence>
<dbReference type="PANTHER" id="PTHR11328:SF24">
    <property type="entry name" value="MAJOR FACILITATOR SUPERFAMILY (MFS) PROFILE DOMAIN-CONTAINING PROTEIN"/>
    <property type="match status" value="1"/>
</dbReference>
<keyword evidence="2" id="KW-0472">Membrane</keyword>
<feature type="transmembrane region" description="Helical" evidence="2">
    <location>
        <begin position="23"/>
        <end position="44"/>
    </location>
</feature>
<dbReference type="EMBL" id="JAIGNO010000007">
    <property type="protein sequence ID" value="MBX7483154.1"/>
    <property type="molecule type" value="Genomic_DNA"/>
</dbReference>
<feature type="transmembrane region" description="Helical" evidence="2">
    <location>
        <begin position="371"/>
        <end position="393"/>
    </location>
</feature>
<keyword evidence="2" id="KW-0812">Transmembrane</keyword>
<feature type="transmembrane region" description="Helical" evidence="2">
    <location>
        <begin position="83"/>
        <end position="103"/>
    </location>
</feature>
<feature type="transmembrane region" description="Helical" evidence="2">
    <location>
        <begin position="181"/>
        <end position="204"/>
    </location>
</feature>
<accession>A0ABS7JAT7</accession>
<dbReference type="Proteomes" id="UP000755104">
    <property type="component" value="Unassembled WGS sequence"/>
</dbReference>
<protein>
    <submittedName>
        <fullName evidence="3">MFS transporter</fullName>
    </submittedName>
</protein>
<evidence type="ECO:0000313" key="3">
    <source>
        <dbReference type="EMBL" id="MBX7483154.1"/>
    </source>
</evidence>
<name>A0ABS7JAT7_9SPHN</name>
<keyword evidence="4" id="KW-1185">Reference proteome</keyword>
<feature type="transmembrane region" description="Helical" evidence="2">
    <location>
        <begin position="331"/>
        <end position="351"/>
    </location>
</feature>
<dbReference type="Pfam" id="PF13347">
    <property type="entry name" value="MFS_2"/>
    <property type="match status" value="1"/>
</dbReference>
<feature type="transmembrane region" description="Helical" evidence="2">
    <location>
        <begin position="405"/>
        <end position="427"/>
    </location>
</feature>
<reference evidence="3 4" key="1">
    <citation type="submission" date="2021-08" db="EMBL/GenBank/DDBJ databases">
        <title>Comparative Genomics Analysis of the Genus Qipengyuania Reveals Extensive Genetic Diversity and Metabolic Versatility, Including the Description of Fifteen Novel Species.</title>
        <authorList>
            <person name="Liu Y."/>
        </authorList>
    </citation>
    <scope>NUCLEOTIDE SEQUENCE [LARGE SCALE GENOMIC DNA]</scope>
    <source>
        <strain evidence="3 4">6D47A</strain>
    </source>
</reference>
<dbReference type="InterPro" id="IPR036259">
    <property type="entry name" value="MFS_trans_sf"/>
</dbReference>
<proteinExistence type="inferred from homology"/>
<feature type="transmembrane region" description="Helical" evidence="2">
    <location>
        <begin position="109"/>
        <end position="129"/>
    </location>
</feature>
<feature type="transmembrane region" description="Helical" evidence="2">
    <location>
        <begin position="238"/>
        <end position="256"/>
    </location>
</feature>
<feature type="transmembrane region" description="Helical" evidence="2">
    <location>
        <begin position="150"/>
        <end position="169"/>
    </location>
</feature>
<comment type="caution">
    <text evidence="3">The sequence shown here is derived from an EMBL/GenBank/DDBJ whole genome shotgun (WGS) entry which is preliminary data.</text>
</comment>
<feature type="transmembrane region" description="Helical" evidence="2">
    <location>
        <begin position="50"/>
        <end position="71"/>
    </location>
</feature>
<evidence type="ECO:0000256" key="2">
    <source>
        <dbReference type="SAM" id="Phobius"/>
    </source>
</evidence>